<gene>
    <name evidence="1" type="ORF">ACFYNZ_24795</name>
</gene>
<sequence length="264" mass="28982">MRGQIGPALLGAALTAVGVVTAALFTPLGQEMTSWVSDKFGWGKTEGQVTALPLLDPCEQDWVMPAKERDEADAAYRKDAENAWKEEGLVSWLKAHDAIALKTSTVDIDVSTDSQENAVLHDVRIKVTDRKESPELAAFQPECGGPGYYYSFGVPLHELPVGRSVSVREMARRWPDLVVLPSEETGADASAAEVTERARPLTLPMTMSVEDIAKLRIKAFTDKGLCQWEIQLVWAVAGDEERHTETIDFEGEPFRTAALPETRG</sequence>
<evidence type="ECO:0000313" key="1">
    <source>
        <dbReference type="EMBL" id="MFE9172652.1"/>
    </source>
</evidence>
<name>A0ABW6KZG9_9ACTN</name>
<dbReference type="RefSeq" id="WP_388350402.1">
    <property type="nucleotide sequence ID" value="NZ_JBIAFJ010000025.1"/>
</dbReference>
<organism evidence="1 2">
    <name type="scientific">Streptomyces kebangsaanensis</name>
    <dbReference type="NCBI Taxonomy" id="864058"/>
    <lineage>
        <taxon>Bacteria</taxon>
        <taxon>Bacillati</taxon>
        <taxon>Actinomycetota</taxon>
        <taxon>Actinomycetes</taxon>
        <taxon>Kitasatosporales</taxon>
        <taxon>Streptomycetaceae</taxon>
        <taxon>Streptomyces</taxon>
    </lineage>
</organism>
<reference evidence="1 2" key="1">
    <citation type="submission" date="2024-10" db="EMBL/GenBank/DDBJ databases">
        <title>The Natural Products Discovery Center: Release of the First 8490 Sequenced Strains for Exploring Actinobacteria Biosynthetic Diversity.</title>
        <authorList>
            <person name="Kalkreuter E."/>
            <person name="Kautsar S.A."/>
            <person name="Yang D."/>
            <person name="Bader C.D."/>
            <person name="Teijaro C.N."/>
            <person name="Fluegel L."/>
            <person name="Davis C.M."/>
            <person name="Simpson J.R."/>
            <person name="Lauterbach L."/>
            <person name="Steele A.D."/>
            <person name="Gui C."/>
            <person name="Meng S."/>
            <person name="Li G."/>
            <person name="Viehrig K."/>
            <person name="Ye F."/>
            <person name="Su P."/>
            <person name="Kiefer A.F."/>
            <person name="Nichols A."/>
            <person name="Cepeda A.J."/>
            <person name="Yan W."/>
            <person name="Fan B."/>
            <person name="Jiang Y."/>
            <person name="Adhikari A."/>
            <person name="Zheng C.-J."/>
            <person name="Schuster L."/>
            <person name="Cowan T.M."/>
            <person name="Smanski M.J."/>
            <person name="Chevrette M.G."/>
            <person name="De Carvalho L.P.S."/>
            <person name="Shen B."/>
        </authorList>
    </citation>
    <scope>NUCLEOTIDE SEQUENCE [LARGE SCALE GENOMIC DNA]</scope>
    <source>
        <strain evidence="1 2">NPDC007147</strain>
    </source>
</reference>
<dbReference type="EMBL" id="JBIAFJ010000025">
    <property type="protein sequence ID" value="MFE9172652.1"/>
    <property type="molecule type" value="Genomic_DNA"/>
</dbReference>
<proteinExistence type="predicted"/>
<dbReference type="Proteomes" id="UP001601197">
    <property type="component" value="Unassembled WGS sequence"/>
</dbReference>
<accession>A0ABW6KZG9</accession>
<keyword evidence="2" id="KW-1185">Reference proteome</keyword>
<comment type="caution">
    <text evidence="1">The sequence shown here is derived from an EMBL/GenBank/DDBJ whole genome shotgun (WGS) entry which is preliminary data.</text>
</comment>
<evidence type="ECO:0000313" key="2">
    <source>
        <dbReference type="Proteomes" id="UP001601197"/>
    </source>
</evidence>
<protein>
    <submittedName>
        <fullName evidence="1">Uncharacterized protein</fullName>
    </submittedName>
</protein>